<dbReference type="AlphaFoldDB" id="A0A9W6J2C4"/>
<evidence type="ECO:0000256" key="1">
    <source>
        <dbReference type="SAM" id="MobiDB-lite"/>
    </source>
</evidence>
<feature type="domain" description="Bacteriophage Mx8 p63 C-terminal" evidence="2">
    <location>
        <begin position="194"/>
        <end position="289"/>
    </location>
</feature>
<evidence type="ECO:0000313" key="3">
    <source>
        <dbReference type="EMBL" id="GLK68108.1"/>
    </source>
</evidence>
<gene>
    <name evidence="3" type="ORF">GCM10008179_17460</name>
</gene>
<reference evidence="3" key="1">
    <citation type="journal article" date="2014" name="Int. J. Syst. Evol. Microbiol.">
        <title>Complete genome sequence of Corynebacterium casei LMG S-19264T (=DSM 44701T), isolated from a smear-ripened cheese.</title>
        <authorList>
            <consortium name="US DOE Joint Genome Institute (JGI-PGF)"/>
            <person name="Walter F."/>
            <person name="Albersmeier A."/>
            <person name="Kalinowski J."/>
            <person name="Ruckert C."/>
        </authorList>
    </citation>
    <scope>NUCLEOTIDE SEQUENCE</scope>
    <source>
        <strain evidence="3">VKM B-2347</strain>
    </source>
</reference>
<sequence length="336" mass="38018">MPTGSSKGGRARAAKLSSEQRRDIAKAAAQARWDRIKNPSGLPEADSDGVLKIGEVSLEVYRLKDGRRVISKRAMAAALGLQSQGGNAFMRTMSRKGLRSGLTQKLLFRIENPIHFRGLGTDLADGYDVEDLIEVCDALIVARNEKRLHPSQSFLAQQAEIIVRSCAKIGIIALVDEAVGYVDRRKDEYRKLFDTFVSGEVRQWGKEYPPKFFDMIYALYGLKRSDPNQTRHPQFFGHFIRRFVYFPLAHSRGAILEMLDEKNPVVYAGGGRRYKLFQFLSDEIGIDALRQHLWQTIGIGSAARDRGQFERAFYRAFPESVPLHHQWDLLNDLSDG</sequence>
<evidence type="ECO:0000259" key="2">
    <source>
        <dbReference type="Pfam" id="PF10546"/>
    </source>
</evidence>
<evidence type="ECO:0000313" key="4">
    <source>
        <dbReference type="Proteomes" id="UP001143372"/>
    </source>
</evidence>
<dbReference type="RefSeq" id="WP_271168334.1">
    <property type="nucleotide sequence ID" value="NZ_BSFI01000007.1"/>
</dbReference>
<comment type="caution">
    <text evidence="3">The sequence shown here is derived from an EMBL/GenBank/DDBJ whole genome shotgun (WGS) entry which is preliminary data.</text>
</comment>
<dbReference type="Pfam" id="PF10546">
    <property type="entry name" value="P63C"/>
    <property type="match status" value="1"/>
</dbReference>
<organism evidence="3 4">
    <name type="scientific">Hansschlegelia plantiphila</name>
    <dbReference type="NCBI Taxonomy" id="374655"/>
    <lineage>
        <taxon>Bacteria</taxon>
        <taxon>Pseudomonadati</taxon>
        <taxon>Pseudomonadota</taxon>
        <taxon>Alphaproteobacteria</taxon>
        <taxon>Hyphomicrobiales</taxon>
        <taxon>Methylopilaceae</taxon>
        <taxon>Hansschlegelia</taxon>
    </lineage>
</organism>
<reference evidence="3" key="2">
    <citation type="submission" date="2023-01" db="EMBL/GenBank/DDBJ databases">
        <authorList>
            <person name="Sun Q."/>
            <person name="Evtushenko L."/>
        </authorList>
    </citation>
    <scope>NUCLEOTIDE SEQUENCE</scope>
    <source>
        <strain evidence="3">VKM B-2347</strain>
    </source>
</reference>
<name>A0A9W6J2C4_9HYPH</name>
<dbReference type="EMBL" id="BSFI01000007">
    <property type="protein sequence ID" value="GLK68108.1"/>
    <property type="molecule type" value="Genomic_DNA"/>
</dbReference>
<feature type="region of interest" description="Disordered" evidence="1">
    <location>
        <begin position="1"/>
        <end position="21"/>
    </location>
</feature>
<dbReference type="Proteomes" id="UP001143372">
    <property type="component" value="Unassembled WGS sequence"/>
</dbReference>
<accession>A0A9W6J2C4</accession>
<dbReference type="InterPro" id="IPR018874">
    <property type="entry name" value="Phage_Mx8_p63_C"/>
</dbReference>
<proteinExistence type="predicted"/>
<protein>
    <recommendedName>
        <fullName evidence="2">Bacteriophage Mx8 p63 C-terminal domain-containing protein</fullName>
    </recommendedName>
</protein>
<keyword evidence="4" id="KW-1185">Reference proteome</keyword>